<dbReference type="Gene3D" id="3.30.565.10">
    <property type="entry name" value="Histidine kinase-like ATPase, C-terminal domain"/>
    <property type="match status" value="1"/>
</dbReference>
<dbReference type="InterPro" id="IPR036890">
    <property type="entry name" value="HATPase_C_sf"/>
</dbReference>
<dbReference type="InterPro" id="IPR050267">
    <property type="entry name" value="Anti-sigma-factor_SerPK"/>
</dbReference>
<keyword evidence="5" id="KW-1185">Reference proteome</keyword>
<dbReference type="PANTHER" id="PTHR35526:SF3">
    <property type="entry name" value="ANTI-SIGMA-F FACTOR RSBW"/>
    <property type="match status" value="1"/>
</dbReference>
<evidence type="ECO:0000313" key="5">
    <source>
        <dbReference type="Proteomes" id="UP000253094"/>
    </source>
</evidence>
<gene>
    <name evidence="4" type="ORF">DQ384_01880</name>
</gene>
<accession>A0A367FS45</accession>
<dbReference type="AlphaFoldDB" id="A0A367FS45"/>
<evidence type="ECO:0000313" key="4">
    <source>
        <dbReference type="EMBL" id="RCG33208.1"/>
    </source>
</evidence>
<organism evidence="4 5">
    <name type="scientific">Sphaerisporangium album</name>
    <dbReference type="NCBI Taxonomy" id="509200"/>
    <lineage>
        <taxon>Bacteria</taxon>
        <taxon>Bacillati</taxon>
        <taxon>Actinomycetota</taxon>
        <taxon>Actinomycetes</taxon>
        <taxon>Streptosporangiales</taxon>
        <taxon>Streptosporangiaceae</taxon>
        <taxon>Sphaerisporangium</taxon>
    </lineage>
</organism>
<evidence type="ECO:0000259" key="3">
    <source>
        <dbReference type="Pfam" id="PF13581"/>
    </source>
</evidence>
<name>A0A367FS45_9ACTN</name>
<feature type="domain" description="Histidine kinase/HSP90-like ATPase" evidence="3">
    <location>
        <begin position="135"/>
        <end position="242"/>
    </location>
</feature>
<evidence type="ECO:0000256" key="1">
    <source>
        <dbReference type="ARBA" id="ARBA00022527"/>
    </source>
</evidence>
<dbReference type="EMBL" id="QOIL01000001">
    <property type="protein sequence ID" value="RCG33208.1"/>
    <property type="molecule type" value="Genomic_DNA"/>
</dbReference>
<evidence type="ECO:0000256" key="2">
    <source>
        <dbReference type="SAM" id="MobiDB-lite"/>
    </source>
</evidence>
<keyword evidence="1" id="KW-0418">Kinase</keyword>
<protein>
    <recommendedName>
        <fullName evidence="3">Histidine kinase/HSP90-like ATPase domain-containing protein</fullName>
    </recommendedName>
</protein>
<sequence length="267" mass="28711">MPTFRQSSELTSQLTSSRGVREGRMRGPIVRADRFGRSRSDTGWVSVGRLTTACKVRPPSNPYPGGITARFLRPSHTSRSQGVIQLMRAEQSVHKEALHRTGVLEEERRAGDGPRNSCRDAFRVLVTALRPGSASRAARRAVRDTLARAGVPEEGIGDAEIIVAELAANSEKHARGPYELRIHCLSGIPVWCEMVDGERELGEIPDLLARLHTTPAGPETGLSFAESGRGLLLAHKLSDGHCYAYPTTMSSGAGAGKAVAFALPAPV</sequence>
<dbReference type="PANTHER" id="PTHR35526">
    <property type="entry name" value="ANTI-SIGMA-F FACTOR RSBW-RELATED"/>
    <property type="match status" value="1"/>
</dbReference>
<keyword evidence="1" id="KW-0808">Transferase</keyword>
<dbReference type="GO" id="GO:0004674">
    <property type="term" value="F:protein serine/threonine kinase activity"/>
    <property type="evidence" value="ECO:0007669"/>
    <property type="project" value="UniProtKB-KW"/>
</dbReference>
<dbReference type="Pfam" id="PF13581">
    <property type="entry name" value="HATPase_c_2"/>
    <property type="match status" value="1"/>
</dbReference>
<dbReference type="InterPro" id="IPR003594">
    <property type="entry name" value="HATPase_dom"/>
</dbReference>
<feature type="region of interest" description="Disordered" evidence="2">
    <location>
        <begin position="1"/>
        <end position="27"/>
    </location>
</feature>
<proteinExistence type="predicted"/>
<reference evidence="4 5" key="1">
    <citation type="submission" date="2018-06" db="EMBL/GenBank/DDBJ databases">
        <title>Sphaerisporangium craniellae sp. nov., isolated from a marine sponge in the South China Sea.</title>
        <authorList>
            <person name="Li L."/>
        </authorList>
    </citation>
    <scope>NUCLEOTIDE SEQUENCE [LARGE SCALE GENOMIC DNA]</scope>
    <source>
        <strain evidence="4 5">CCTCC AA 208026</strain>
    </source>
</reference>
<dbReference type="Proteomes" id="UP000253094">
    <property type="component" value="Unassembled WGS sequence"/>
</dbReference>
<feature type="compositionally biased region" description="Low complexity" evidence="2">
    <location>
        <begin position="1"/>
        <end position="18"/>
    </location>
</feature>
<keyword evidence="1" id="KW-0723">Serine/threonine-protein kinase</keyword>
<comment type="caution">
    <text evidence="4">The sequence shown here is derived from an EMBL/GenBank/DDBJ whole genome shotgun (WGS) entry which is preliminary data.</text>
</comment>